<name>A0A1K2H7J1_9NEIS</name>
<dbReference type="STRING" id="1121279.SAMN02745887_00660"/>
<evidence type="ECO:0008006" key="3">
    <source>
        <dbReference type="Google" id="ProtNLM"/>
    </source>
</evidence>
<proteinExistence type="predicted"/>
<gene>
    <name evidence="1" type="ORF">SAMN02745887_00660</name>
</gene>
<reference evidence="1 2" key="1">
    <citation type="submission" date="2016-11" db="EMBL/GenBank/DDBJ databases">
        <authorList>
            <person name="Jaros S."/>
            <person name="Januszkiewicz K."/>
            <person name="Wedrychowicz H."/>
        </authorList>
    </citation>
    <scope>NUCLEOTIDE SEQUENCE [LARGE SCALE GENOMIC DNA]</scope>
    <source>
        <strain evidence="1 2">DSM 18899</strain>
    </source>
</reference>
<dbReference type="EMBL" id="FPKR01000002">
    <property type="protein sequence ID" value="SFZ72555.1"/>
    <property type="molecule type" value="Genomic_DNA"/>
</dbReference>
<evidence type="ECO:0000313" key="2">
    <source>
        <dbReference type="Proteomes" id="UP000186513"/>
    </source>
</evidence>
<sequence length="114" mass="12923">MFDQRTSGRRLVRWKAAVIPLNEPDRVIQGQATEVAQKGISLFCKEQLFPHITYKIILQIPDAMHISVSYVDVQGKPIYSSLVGSMGEFRTGMRITDPSNEYRTKIDQLLRGIG</sequence>
<dbReference type="AlphaFoldDB" id="A0A1K2H7J1"/>
<protein>
    <recommendedName>
        <fullName evidence="3">PilZ domain-containing protein</fullName>
    </recommendedName>
</protein>
<keyword evidence="2" id="KW-1185">Reference proteome</keyword>
<accession>A0A1K2H7J1</accession>
<dbReference type="Proteomes" id="UP000186513">
    <property type="component" value="Unassembled WGS sequence"/>
</dbReference>
<evidence type="ECO:0000313" key="1">
    <source>
        <dbReference type="EMBL" id="SFZ72555.1"/>
    </source>
</evidence>
<organism evidence="1 2">
    <name type="scientific">Chitinimonas taiwanensis DSM 18899</name>
    <dbReference type="NCBI Taxonomy" id="1121279"/>
    <lineage>
        <taxon>Bacteria</taxon>
        <taxon>Pseudomonadati</taxon>
        <taxon>Pseudomonadota</taxon>
        <taxon>Betaproteobacteria</taxon>
        <taxon>Neisseriales</taxon>
        <taxon>Chitinibacteraceae</taxon>
        <taxon>Chitinimonas</taxon>
    </lineage>
</organism>